<evidence type="ECO:0000313" key="3">
    <source>
        <dbReference type="Proteomes" id="UP000306192"/>
    </source>
</evidence>
<evidence type="ECO:0008006" key="4">
    <source>
        <dbReference type="Google" id="ProtNLM"/>
    </source>
</evidence>
<name>A0A4T2C6R7_9MICO</name>
<protein>
    <recommendedName>
        <fullName evidence="4">DUF541 domain-containing protein</fullName>
    </recommendedName>
</protein>
<dbReference type="Proteomes" id="UP000306192">
    <property type="component" value="Unassembled WGS sequence"/>
</dbReference>
<dbReference type="AlphaFoldDB" id="A0A4T2C6R7"/>
<keyword evidence="3" id="KW-1185">Reference proteome</keyword>
<dbReference type="PROSITE" id="PS51257">
    <property type="entry name" value="PROKAR_LIPOPROTEIN"/>
    <property type="match status" value="1"/>
</dbReference>
<sequence>MQRVGRATAGCLALAAVFAVTGCSAHTAGDGQKVADWVAAEAHVSAATSLVDTDLYNQSITLTVAVDPAITDEDLSQLAVQTDHRAEDAGWSNPHITYTLGANHSVSNVGGPTTLAVFDQLRHTDGYLAVNARGTVDCGGSFCVSVVSTDPAALLAAANQLIGVAARVGGVQTNLFFAASTEGGRFVVRAQPGATPDAAVALWQSIAATVPLARADAYEAETSDGSPPAPQLDLIVASADQQATAERLVAAQTAVEARVYLAAG</sequence>
<reference evidence="2 3" key="1">
    <citation type="journal article" date="2019" name="Microorganisms">
        <title>Systematic Affiliation and Genome Analysis of Subtercola vilae DB165(T) with Particular Emphasis on Cold Adaptation of an Isolate from a High-Altitude Cold Volcano Lake.</title>
        <authorList>
            <person name="Villalobos A.S."/>
            <person name="Wiese J."/>
            <person name="Imhoff J.F."/>
            <person name="Dorador C."/>
            <person name="Keller A."/>
            <person name="Hentschel U."/>
        </authorList>
    </citation>
    <scope>NUCLEOTIDE SEQUENCE [LARGE SCALE GENOMIC DNA]</scope>
    <source>
        <strain evidence="2 3">DB165</strain>
    </source>
</reference>
<evidence type="ECO:0000313" key="2">
    <source>
        <dbReference type="EMBL" id="TIH39312.1"/>
    </source>
</evidence>
<evidence type="ECO:0000256" key="1">
    <source>
        <dbReference type="SAM" id="SignalP"/>
    </source>
</evidence>
<feature type="signal peptide" evidence="1">
    <location>
        <begin position="1"/>
        <end position="27"/>
    </location>
</feature>
<keyword evidence="1" id="KW-0732">Signal</keyword>
<proteinExistence type="predicted"/>
<feature type="chain" id="PRO_5039370079" description="DUF541 domain-containing protein" evidence="1">
    <location>
        <begin position="28"/>
        <end position="264"/>
    </location>
</feature>
<gene>
    <name evidence="2" type="ORF">D4765_04330</name>
</gene>
<dbReference type="EMBL" id="QYRT01000006">
    <property type="protein sequence ID" value="TIH39312.1"/>
    <property type="molecule type" value="Genomic_DNA"/>
</dbReference>
<comment type="caution">
    <text evidence="2">The sequence shown here is derived from an EMBL/GenBank/DDBJ whole genome shotgun (WGS) entry which is preliminary data.</text>
</comment>
<accession>A0A4T2C6R7</accession>
<organism evidence="2 3">
    <name type="scientific">Subtercola vilae</name>
    <dbReference type="NCBI Taxonomy" id="2056433"/>
    <lineage>
        <taxon>Bacteria</taxon>
        <taxon>Bacillati</taxon>
        <taxon>Actinomycetota</taxon>
        <taxon>Actinomycetes</taxon>
        <taxon>Micrococcales</taxon>
        <taxon>Microbacteriaceae</taxon>
        <taxon>Subtercola</taxon>
    </lineage>
</organism>